<accession>W9QDK4</accession>
<protein>
    <recommendedName>
        <fullName evidence="3">Transmembrane protein</fullName>
    </recommendedName>
</protein>
<feature type="transmembrane region" description="Helical" evidence="1">
    <location>
        <begin position="56"/>
        <end position="76"/>
    </location>
</feature>
<keyword evidence="1" id="KW-0812">Transmembrane</keyword>
<dbReference type="EMBL" id="JH650968">
    <property type="protein sequence ID" value="EXA52572.1"/>
    <property type="molecule type" value="Genomic_DNA"/>
</dbReference>
<dbReference type="HOGENOM" id="CLU_1540126_0_0_1"/>
<organism evidence="2">
    <name type="scientific">Fusarium oxysporum f. sp. pisi HDV247</name>
    <dbReference type="NCBI Taxonomy" id="1080344"/>
    <lineage>
        <taxon>Eukaryota</taxon>
        <taxon>Fungi</taxon>
        <taxon>Dikarya</taxon>
        <taxon>Ascomycota</taxon>
        <taxon>Pezizomycotina</taxon>
        <taxon>Sordariomycetes</taxon>
        <taxon>Hypocreomycetidae</taxon>
        <taxon>Hypocreales</taxon>
        <taxon>Nectriaceae</taxon>
        <taxon>Fusarium</taxon>
        <taxon>Fusarium oxysporum species complex</taxon>
    </lineage>
</organism>
<sequence length="175" mass="20370">MPRTHSGQRGRVSVQSRPWRFSAPTRDKISPSLQRPQKGEHQRYCTRLLAAAARQACYGLVCCLLCFAWLVLVVSWVRTFPFLSFICHHFLSFPSVLYIYPHRFVPLQYLRLDGLRHCQRRCPRYSSRASSCLQLKYSQVCAKPHTADCLPSESFTRPFIQRERKLLVVLPDGQE</sequence>
<dbReference type="AlphaFoldDB" id="W9QDK4"/>
<dbReference type="Proteomes" id="UP000030751">
    <property type="component" value="Unassembled WGS sequence"/>
</dbReference>
<name>W9QDK4_FUSOX</name>
<keyword evidence="1" id="KW-0472">Membrane</keyword>
<reference evidence="2" key="2">
    <citation type="submission" date="2012-05" db="EMBL/GenBank/DDBJ databases">
        <title>Annotation of the Genome Sequence of Fusarium oxysporum HDV247.</title>
        <authorList>
            <consortium name="The Broad Institute Genomics Platform"/>
            <person name="Ma L.-J."/>
            <person name="Corby-Kistler H."/>
            <person name="Broz K."/>
            <person name="Gale L.R."/>
            <person name="Jonkers W."/>
            <person name="O'Donnell K."/>
            <person name="Ploetz R."/>
            <person name="Steinberg C."/>
            <person name="Schwartz D.C."/>
            <person name="VanEtten H."/>
            <person name="Zhou S."/>
            <person name="Young S.K."/>
            <person name="Zeng Q."/>
            <person name="Gargeya S."/>
            <person name="Fitzgerald M."/>
            <person name="Abouelleil A."/>
            <person name="Alvarado L."/>
            <person name="Chapman S.B."/>
            <person name="Gainer-Dewar J."/>
            <person name="Goldberg J."/>
            <person name="Griggs A."/>
            <person name="Gujja S."/>
            <person name="Hansen M."/>
            <person name="Howarth C."/>
            <person name="Imamovic A."/>
            <person name="Ireland A."/>
            <person name="Larimer J."/>
            <person name="McCowan C."/>
            <person name="Murphy C."/>
            <person name="Pearson M."/>
            <person name="Poon T.W."/>
            <person name="Priest M."/>
            <person name="Roberts A."/>
            <person name="Saif S."/>
            <person name="Shea T."/>
            <person name="Sykes S."/>
            <person name="Wortman J."/>
            <person name="Nusbaum C."/>
            <person name="Birren B."/>
        </authorList>
    </citation>
    <scope>NUCLEOTIDE SEQUENCE</scope>
    <source>
        <strain evidence="2">HDV247</strain>
    </source>
</reference>
<gene>
    <name evidence="2" type="ORF">FOVG_00804</name>
</gene>
<evidence type="ECO:0000313" key="2">
    <source>
        <dbReference type="EMBL" id="EXA52572.1"/>
    </source>
</evidence>
<evidence type="ECO:0000256" key="1">
    <source>
        <dbReference type="SAM" id="Phobius"/>
    </source>
</evidence>
<keyword evidence="1" id="KW-1133">Transmembrane helix</keyword>
<reference evidence="2" key="1">
    <citation type="submission" date="2011-10" db="EMBL/GenBank/DDBJ databases">
        <title>The Genome Sequence of Fusarium oxysporum HDV247.</title>
        <authorList>
            <consortium name="The Broad Institute Genome Sequencing Platform"/>
            <person name="Ma L.-J."/>
            <person name="Gale L.R."/>
            <person name="Schwartz D.C."/>
            <person name="Zhou S."/>
            <person name="Corby-Kistler H."/>
            <person name="Young S.K."/>
            <person name="Zeng Q."/>
            <person name="Gargeya S."/>
            <person name="Fitzgerald M."/>
            <person name="Haas B."/>
            <person name="Abouelleil A."/>
            <person name="Alvarado L."/>
            <person name="Arachchi H.M."/>
            <person name="Berlin A."/>
            <person name="Brown A."/>
            <person name="Chapman S.B."/>
            <person name="Chen Z."/>
            <person name="Dunbar C."/>
            <person name="Freedman E."/>
            <person name="Gearin G."/>
            <person name="Goldberg J."/>
            <person name="Griggs A."/>
            <person name="Gujja S."/>
            <person name="Heiman D."/>
            <person name="Howarth C."/>
            <person name="Larson L."/>
            <person name="Lui A."/>
            <person name="MacDonald P.J.P."/>
            <person name="Montmayeur A."/>
            <person name="Murphy C."/>
            <person name="Neiman D."/>
            <person name="Pearson M."/>
            <person name="Priest M."/>
            <person name="Roberts A."/>
            <person name="Saif S."/>
            <person name="Shea T."/>
            <person name="Shenoy N."/>
            <person name="Sisk P."/>
            <person name="Stolte C."/>
            <person name="Sykes S."/>
            <person name="Wortman J."/>
            <person name="Nusbaum C."/>
            <person name="Birren B."/>
        </authorList>
    </citation>
    <scope>NUCLEOTIDE SEQUENCE [LARGE SCALE GENOMIC DNA]</scope>
    <source>
        <strain evidence="2">HDV247</strain>
    </source>
</reference>
<evidence type="ECO:0008006" key="3">
    <source>
        <dbReference type="Google" id="ProtNLM"/>
    </source>
</evidence>
<proteinExistence type="predicted"/>